<dbReference type="EMBL" id="CP001032">
    <property type="protein sequence ID" value="ACB74386.1"/>
    <property type="molecule type" value="Genomic_DNA"/>
</dbReference>
<evidence type="ECO:0000256" key="4">
    <source>
        <dbReference type="ARBA" id="ARBA00022862"/>
    </source>
</evidence>
<dbReference type="InterPro" id="IPR050924">
    <property type="entry name" value="Peroxiredoxin_BCP/PrxQ"/>
</dbReference>
<keyword evidence="5" id="KW-0560">Oxidoreductase</keyword>
<evidence type="ECO:0000256" key="1">
    <source>
        <dbReference type="ARBA" id="ARBA00003330"/>
    </source>
</evidence>
<keyword evidence="12" id="KW-0732">Signal</keyword>
<dbReference type="GO" id="GO:0034599">
    <property type="term" value="P:cellular response to oxidative stress"/>
    <property type="evidence" value="ECO:0007669"/>
    <property type="project" value="TreeGrafter"/>
</dbReference>
<dbReference type="GO" id="GO:0005737">
    <property type="term" value="C:cytoplasm"/>
    <property type="evidence" value="ECO:0007669"/>
    <property type="project" value="TreeGrafter"/>
</dbReference>
<name>B1ZMN8_OPITP</name>
<reference evidence="14 15" key="1">
    <citation type="journal article" date="2011" name="J. Bacteriol.">
        <title>Genome sequence of the verrucomicrobium Opitutus terrae PB90-1, an abundant inhabitant of rice paddy soil ecosystems.</title>
        <authorList>
            <person name="van Passel M.W."/>
            <person name="Kant R."/>
            <person name="Palva A."/>
            <person name="Copeland A."/>
            <person name="Lucas S."/>
            <person name="Lapidus A."/>
            <person name="Glavina del Rio T."/>
            <person name="Pitluck S."/>
            <person name="Goltsman E."/>
            <person name="Clum A."/>
            <person name="Sun H."/>
            <person name="Schmutz J."/>
            <person name="Larimer F.W."/>
            <person name="Land M.L."/>
            <person name="Hauser L."/>
            <person name="Kyrpides N."/>
            <person name="Mikhailova N."/>
            <person name="Richardson P.P."/>
            <person name="Janssen P.H."/>
            <person name="de Vos W.M."/>
            <person name="Smidt H."/>
        </authorList>
    </citation>
    <scope>NUCLEOTIDE SEQUENCE [LARGE SCALE GENOMIC DNA]</scope>
    <source>
        <strain evidence="15">DSM 11246 / JCM 15787 / PB90-1</strain>
    </source>
</reference>
<dbReference type="Gene3D" id="3.40.30.10">
    <property type="entry name" value="Glutaredoxin"/>
    <property type="match status" value="1"/>
</dbReference>
<keyword evidence="4" id="KW-0049">Antioxidant</keyword>
<dbReference type="GO" id="GO:0045454">
    <property type="term" value="P:cell redox homeostasis"/>
    <property type="evidence" value="ECO:0007669"/>
    <property type="project" value="TreeGrafter"/>
</dbReference>
<dbReference type="OrthoDB" id="9809746at2"/>
<dbReference type="SUPFAM" id="SSF52833">
    <property type="entry name" value="Thioredoxin-like"/>
    <property type="match status" value="1"/>
</dbReference>
<evidence type="ECO:0000256" key="9">
    <source>
        <dbReference type="ARBA" id="ARBA00038489"/>
    </source>
</evidence>
<evidence type="ECO:0000256" key="3">
    <source>
        <dbReference type="ARBA" id="ARBA00022559"/>
    </source>
</evidence>
<dbReference type="PROSITE" id="PS51352">
    <property type="entry name" value="THIOREDOXIN_2"/>
    <property type="match status" value="1"/>
</dbReference>
<dbReference type="InterPro" id="IPR013766">
    <property type="entry name" value="Thioredoxin_domain"/>
</dbReference>
<evidence type="ECO:0000256" key="8">
    <source>
        <dbReference type="ARBA" id="ARBA00032824"/>
    </source>
</evidence>
<dbReference type="HOGENOM" id="CLU_042529_5_1_0"/>
<evidence type="ECO:0000313" key="14">
    <source>
        <dbReference type="EMBL" id="ACB74386.1"/>
    </source>
</evidence>
<dbReference type="Proteomes" id="UP000007013">
    <property type="component" value="Chromosome"/>
</dbReference>
<dbReference type="RefSeq" id="WP_012373924.1">
    <property type="nucleotide sequence ID" value="NC_010571.1"/>
</dbReference>
<evidence type="ECO:0000256" key="11">
    <source>
        <dbReference type="ARBA" id="ARBA00049091"/>
    </source>
</evidence>
<evidence type="ECO:0000256" key="10">
    <source>
        <dbReference type="ARBA" id="ARBA00042639"/>
    </source>
</evidence>
<sequence>MKSTRLRFLSILAVATLGLATSAFAGDMAQSDHAMAMMPMKQLGVGDHVPAVTVLDEASRPHDLAALVREKPTVLIFYRGGWCPYCNMHLAALVGIEDELRAAGYQLLAVSADQPMKLRETPDRGKIHYQLFSDQEMKAADALGISFEVKPDDVRMFKEKYQIDLEAASGRTHHKLPHPAVYVVDTSGTIRFAHVNPDYKHRLEPQKIVAAAKDAAMMTTAKM</sequence>
<dbReference type="InterPro" id="IPR036249">
    <property type="entry name" value="Thioredoxin-like_sf"/>
</dbReference>
<feature type="chain" id="PRO_5002771888" description="thioredoxin-dependent peroxiredoxin" evidence="12">
    <location>
        <begin position="26"/>
        <end position="223"/>
    </location>
</feature>
<dbReference type="CDD" id="cd02970">
    <property type="entry name" value="PRX_like2"/>
    <property type="match status" value="1"/>
</dbReference>
<evidence type="ECO:0000313" key="15">
    <source>
        <dbReference type="Proteomes" id="UP000007013"/>
    </source>
</evidence>
<dbReference type="AlphaFoldDB" id="B1ZMN8"/>
<evidence type="ECO:0000256" key="7">
    <source>
        <dbReference type="ARBA" id="ARBA00023284"/>
    </source>
</evidence>
<dbReference type="eggNOG" id="COG1225">
    <property type="taxonomic scope" value="Bacteria"/>
</dbReference>
<keyword evidence="15" id="KW-1185">Reference proteome</keyword>
<proteinExistence type="inferred from homology"/>
<feature type="signal peptide" evidence="12">
    <location>
        <begin position="1"/>
        <end position="25"/>
    </location>
</feature>
<dbReference type="InterPro" id="IPR000866">
    <property type="entry name" value="AhpC/TSA"/>
</dbReference>
<organism evidence="14 15">
    <name type="scientific">Opitutus terrae (strain DSM 11246 / JCM 15787 / PB90-1)</name>
    <dbReference type="NCBI Taxonomy" id="452637"/>
    <lineage>
        <taxon>Bacteria</taxon>
        <taxon>Pseudomonadati</taxon>
        <taxon>Verrucomicrobiota</taxon>
        <taxon>Opitutia</taxon>
        <taxon>Opitutales</taxon>
        <taxon>Opitutaceae</taxon>
        <taxon>Opitutus</taxon>
    </lineage>
</organism>
<evidence type="ECO:0000256" key="12">
    <source>
        <dbReference type="SAM" id="SignalP"/>
    </source>
</evidence>
<accession>B1ZMN8</accession>
<dbReference type="EC" id="1.11.1.24" evidence="2"/>
<comment type="catalytic activity">
    <reaction evidence="11">
        <text>a hydroperoxide + [thioredoxin]-dithiol = an alcohol + [thioredoxin]-disulfide + H2O</text>
        <dbReference type="Rhea" id="RHEA:62620"/>
        <dbReference type="Rhea" id="RHEA-COMP:10698"/>
        <dbReference type="Rhea" id="RHEA-COMP:10700"/>
        <dbReference type="ChEBI" id="CHEBI:15377"/>
        <dbReference type="ChEBI" id="CHEBI:29950"/>
        <dbReference type="ChEBI" id="CHEBI:30879"/>
        <dbReference type="ChEBI" id="CHEBI:35924"/>
        <dbReference type="ChEBI" id="CHEBI:50058"/>
        <dbReference type="EC" id="1.11.1.24"/>
    </reaction>
</comment>
<protein>
    <recommendedName>
        <fullName evidence="2">thioredoxin-dependent peroxiredoxin</fullName>
        <ecNumber evidence="2">1.11.1.24</ecNumber>
    </recommendedName>
    <alternativeName>
        <fullName evidence="8">Thioredoxin peroxidase</fullName>
    </alternativeName>
    <alternativeName>
        <fullName evidence="10">Thioredoxin-dependent peroxiredoxin Bcp</fullName>
    </alternativeName>
</protein>
<evidence type="ECO:0000256" key="5">
    <source>
        <dbReference type="ARBA" id="ARBA00023002"/>
    </source>
</evidence>
<comment type="function">
    <text evidence="1">Thiol-specific peroxidase that catalyzes the reduction of hydrogen peroxide and organic hydroperoxides to water and alcohols, respectively. Plays a role in cell protection against oxidative stress by detoxifying peroxides and as sensor of hydrogen peroxide-mediated signaling events.</text>
</comment>
<evidence type="ECO:0000256" key="2">
    <source>
        <dbReference type="ARBA" id="ARBA00013017"/>
    </source>
</evidence>
<dbReference type="GO" id="GO:0008379">
    <property type="term" value="F:thioredoxin peroxidase activity"/>
    <property type="evidence" value="ECO:0007669"/>
    <property type="project" value="TreeGrafter"/>
</dbReference>
<dbReference type="PANTHER" id="PTHR42801:SF7">
    <property type="entry name" value="SLL1159 PROTEIN"/>
    <property type="match status" value="1"/>
</dbReference>
<dbReference type="STRING" id="452637.Oter_1098"/>
<dbReference type="KEGG" id="ote:Oter_1098"/>
<keyword evidence="7" id="KW-0676">Redox-active center</keyword>
<keyword evidence="6" id="KW-1015">Disulfide bond</keyword>
<gene>
    <name evidence="14" type="ordered locus">Oter_1098</name>
</gene>
<evidence type="ECO:0000259" key="13">
    <source>
        <dbReference type="PROSITE" id="PS51352"/>
    </source>
</evidence>
<dbReference type="Pfam" id="PF00578">
    <property type="entry name" value="AhpC-TSA"/>
    <property type="match status" value="1"/>
</dbReference>
<evidence type="ECO:0000256" key="6">
    <source>
        <dbReference type="ARBA" id="ARBA00023157"/>
    </source>
</evidence>
<feature type="domain" description="Thioredoxin" evidence="13">
    <location>
        <begin position="43"/>
        <end position="217"/>
    </location>
</feature>
<dbReference type="PANTHER" id="PTHR42801">
    <property type="entry name" value="THIOREDOXIN-DEPENDENT PEROXIDE REDUCTASE"/>
    <property type="match status" value="1"/>
</dbReference>
<comment type="similarity">
    <text evidence="9">Belongs to the peroxiredoxin family. BCP/PrxQ subfamily.</text>
</comment>
<keyword evidence="3" id="KW-0575">Peroxidase</keyword>